<dbReference type="Pfam" id="PF07690">
    <property type="entry name" value="MFS_1"/>
    <property type="match status" value="1"/>
</dbReference>
<evidence type="ECO:0000256" key="6">
    <source>
        <dbReference type="ARBA" id="ARBA00024338"/>
    </source>
</evidence>
<dbReference type="GO" id="GO:0016020">
    <property type="term" value="C:membrane"/>
    <property type="evidence" value="ECO:0007669"/>
    <property type="project" value="UniProtKB-SubCell"/>
</dbReference>
<feature type="transmembrane region" description="Helical" evidence="7">
    <location>
        <begin position="151"/>
        <end position="173"/>
    </location>
</feature>
<comment type="subcellular location">
    <subcellularLocation>
        <location evidence="1">Membrane</location>
        <topology evidence="1">Multi-pass membrane protein</topology>
    </subcellularLocation>
</comment>
<evidence type="ECO:0000256" key="4">
    <source>
        <dbReference type="ARBA" id="ARBA00022989"/>
    </source>
</evidence>
<dbReference type="Gene3D" id="1.20.1250.20">
    <property type="entry name" value="MFS general substrate transporter like domains"/>
    <property type="match status" value="1"/>
</dbReference>
<feature type="transmembrane region" description="Helical" evidence="7">
    <location>
        <begin position="185"/>
        <end position="203"/>
    </location>
</feature>
<evidence type="ECO:0000256" key="3">
    <source>
        <dbReference type="ARBA" id="ARBA00022692"/>
    </source>
</evidence>
<sequence length="516" mass="56837">QGWRICYYGAGVIGLIIAVLTGLSLTEPERKTIGEESTNDGERLSVWKVLLQPRIVLLCLAASIRHSGGLCFAYNCDLYYRDYFPDYDLGWWLFAVTIVIGSLGVVIGGIISDKIVAKMGIRSRVACLAISQLIATPFAFGSVYFNPLWAMITLGISYFFAEMWFGIVFAVVVEIVPLKLRSTTVGVFLFVMNNIGGNLPILVEPTRIAIGFRESLYIFYAGCYGINCSGKPLITKKTCNWTIISDILRSRSNRSIDRMRSLACLVDGRKTRDFGYSTKLFGKRVSGLMLCLRVIVRIFAEAARRKNRSRTSPTSSLRVSDELFSNVVVLQDSHRLRGLGFKAATKPKVIETSQMETISTADLSLSTRARTDSTDDVVTSAVAPSDIAQILLAADADVDVEPNGDVKSSGVDVDAIRVSSTVGPSIISNGFSTAHVSRFETVRFITNLELRQNRPSSTSNVDNARLLKQHQKRHKATESTERKKKPMVNVTVSSCTVNSDEMDPVLVVRGSINTAY</sequence>
<dbReference type="SUPFAM" id="SSF103473">
    <property type="entry name" value="MFS general substrate transporter"/>
    <property type="match status" value="1"/>
</dbReference>
<keyword evidence="9" id="KW-1185">Reference proteome</keyword>
<feature type="transmembrane region" description="Helical" evidence="7">
    <location>
        <begin position="89"/>
        <end position="111"/>
    </location>
</feature>
<comment type="similarity">
    <text evidence="6">Belongs to the major facilitator superfamily. Spinster (TC 2.A.1.49) family.</text>
</comment>
<keyword evidence="2" id="KW-0813">Transport</keyword>
<dbReference type="PANTHER" id="PTHR23505:SF96">
    <property type="entry name" value="LP14756P"/>
    <property type="match status" value="1"/>
</dbReference>
<accession>A0A151J0B2</accession>
<evidence type="ECO:0000256" key="7">
    <source>
        <dbReference type="SAM" id="Phobius"/>
    </source>
</evidence>
<keyword evidence="4 7" id="KW-1133">Transmembrane helix</keyword>
<proteinExistence type="inferred from homology"/>
<protein>
    <recommendedName>
        <fullName evidence="10">Major facilitator superfamily (MFS) profile domain-containing protein</fullName>
    </recommendedName>
</protein>
<feature type="transmembrane region" description="Helical" evidence="7">
    <location>
        <begin position="7"/>
        <end position="25"/>
    </location>
</feature>
<organism evidence="8 9">
    <name type="scientific">Trachymyrmex cornetzi</name>
    <dbReference type="NCBI Taxonomy" id="471704"/>
    <lineage>
        <taxon>Eukaryota</taxon>
        <taxon>Metazoa</taxon>
        <taxon>Ecdysozoa</taxon>
        <taxon>Arthropoda</taxon>
        <taxon>Hexapoda</taxon>
        <taxon>Insecta</taxon>
        <taxon>Pterygota</taxon>
        <taxon>Neoptera</taxon>
        <taxon>Endopterygota</taxon>
        <taxon>Hymenoptera</taxon>
        <taxon>Apocrita</taxon>
        <taxon>Aculeata</taxon>
        <taxon>Formicoidea</taxon>
        <taxon>Formicidae</taxon>
        <taxon>Myrmicinae</taxon>
        <taxon>Trachymyrmex</taxon>
    </lineage>
</organism>
<dbReference type="InterPro" id="IPR044770">
    <property type="entry name" value="MFS_spinster-like"/>
</dbReference>
<evidence type="ECO:0000256" key="2">
    <source>
        <dbReference type="ARBA" id="ARBA00022448"/>
    </source>
</evidence>
<dbReference type="Proteomes" id="UP000078492">
    <property type="component" value="Unassembled WGS sequence"/>
</dbReference>
<feature type="transmembrane region" description="Helical" evidence="7">
    <location>
        <begin position="123"/>
        <end position="145"/>
    </location>
</feature>
<dbReference type="InterPro" id="IPR036259">
    <property type="entry name" value="MFS_trans_sf"/>
</dbReference>
<feature type="non-terminal residue" evidence="8">
    <location>
        <position position="1"/>
    </location>
</feature>
<gene>
    <name evidence="8" type="ORF">ALC57_12825</name>
</gene>
<evidence type="ECO:0008006" key="10">
    <source>
        <dbReference type="Google" id="ProtNLM"/>
    </source>
</evidence>
<evidence type="ECO:0000313" key="9">
    <source>
        <dbReference type="Proteomes" id="UP000078492"/>
    </source>
</evidence>
<dbReference type="PANTHER" id="PTHR23505">
    <property type="entry name" value="SPINSTER"/>
    <property type="match status" value="1"/>
</dbReference>
<dbReference type="STRING" id="471704.A0A151J0B2"/>
<dbReference type="GO" id="GO:0022857">
    <property type="term" value="F:transmembrane transporter activity"/>
    <property type="evidence" value="ECO:0007669"/>
    <property type="project" value="InterPro"/>
</dbReference>
<dbReference type="InterPro" id="IPR011701">
    <property type="entry name" value="MFS"/>
</dbReference>
<evidence type="ECO:0000313" key="8">
    <source>
        <dbReference type="EMBL" id="KYN14929.1"/>
    </source>
</evidence>
<evidence type="ECO:0000256" key="5">
    <source>
        <dbReference type="ARBA" id="ARBA00023136"/>
    </source>
</evidence>
<keyword evidence="5 7" id="KW-0472">Membrane</keyword>
<dbReference type="AlphaFoldDB" id="A0A151J0B2"/>
<keyword evidence="3 7" id="KW-0812">Transmembrane</keyword>
<evidence type="ECO:0000256" key="1">
    <source>
        <dbReference type="ARBA" id="ARBA00004141"/>
    </source>
</evidence>
<reference evidence="8 9" key="1">
    <citation type="submission" date="2015-09" db="EMBL/GenBank/DDBJ databases">
        <title>Trachymyrmex cornetzi WGS genome.</title>
        <authorList>
            <person name="Nygaard S."/>
            <person name="Hu H."/>
            <person name="Boomsma J."/>
            <person name="Zhang G."/>
        </authorList>
    </citation>
    <scope>NUCLEOTIDE SEQUENCE [LARGE SCALE GENOMIC DNA]</scope>
    <source>
        <strain evidence="8">Tcor2-1</strain>
        <tissue evidence="8">Whole body</tissue>
    </source>
</reference>
<dbReference type="EMBL" id="KQ980636">
    <property type="protein sequence ID" value="KYN14929.1"/>
    <property type="molecule type" value="Genomic_DNA"/>
</dbReference>
<name>A0A151J0B2_9HYME</name>